<comment type="pathway">
    <text evidence="7">tRNA modification; N(7)-methylguanine-tRNA biosynthesis.</text>
</comment>
<evidence type="ECO:0000256" key="3">
    <source>
        <dbReference type="ARBA" id="ARBA00022603"/>
    </source>
</evidence>
<gene>
    <name evidence="7" type="primary">trmB</name>
    <name evidence="9" type="ORF">BECKH772A_GA0070896_1003619</name>
    <name evidence="8" type="ORF">BECKH772B_GA0070898_1001819</name>
    <name evidence="10" type="ORF">BECKH772C_GA0070978_1003518</name>
</gene>
<comment type="catalytic activity">
    <reaction evidence="1 7">
        <text>guanosine(46) in tRNA + S-adenosyl-L-methionine = N(7)-methylguanosine(46) in tRNA + S-adenosyl-L-homocysteine</text>
        <dbReference type="Rhea" id="RHEA:42708"/>
        <dbReference type="Rhea" id="RHEA-COMP:10188"/>
        <dbReference type="Rhea" id="RHEA-COMP:10189"/>
        <dbReference type="ChEBI" id="CHEBI:57856"/>
        <dbReference type="ChEBI" id="CHEBI:59789"/>
        <dbReference type="ChEBI" id="CHEBI:74269"/>
        <dbReference type="ChEBI" id="CHEBI:74480"/>
        <dbReference type="EC" id="2.1.1.33"/>
    </reaction>
</comment>
<protein>
    <recommendedName>
        <fullName evidence="7">tRNA (guanine-N(7)-)-methyltransferase</fullName>
        <ecNumber evidence="7">2.1.1.33</ecNumber>
    </recommendedName>
    <alternativeName>
        <fullName evidence="7">tRNA (guanine(46)-N(7))-methyltransferase</fullName>
    </alternativeName>
    <alternativeName>
        <fullName evidence="7">tRNA(m7G46)-methyltransferase</fullName>
    </alternativeName>
</protein>
<feature type="binding site" evidence="7">
    <location>
        <position position="113"/>
    </location>
    <ligand>
        <name>S-adenosyl-L-methionine</name>
        <dbReference type="ChEBI" id="CHEBI:59789"/>
    </ligand>
</feature>
<dbReference type="HAMAP" id="MF_01057">
    <property type="entry name" value="tRNA_methyltr_TrmB"/>
    <property type="match status" value="1"/>
</dbReference>
<evidence type="ECO:0000256" key="6">
    <source>
        <dbReference type="ARBA" id="ARBA00022694"/>
    </source>
</evidence>
<comment type="similarity">
    <text evidence="7">Belongs to the class I-like SAM-binding methyltransferase superfamily. TrmB family.</text>
</comment>
<evidence type="ECO:0000313" key="10">
    <source>
        <dbReference type="EMBL" id="VFJ99804.1"/>
    </source>
</evidence>
<proteinExistence type="inferred from homology"/>
<comment type="caution">
    <text evidence="7">Lacks conserved residue(s) required for the propagation of feature annotation.</text>
</comment>
<dbReference type="PROSITE" id="PS51625">
    <property type="entry name" value="SAM_MT_TRMB"/>
    <property type="match status" value="1"/>
</dbReference>
<keyword evidence="3 7" id="KW-0489">Methyltransferase</keyword>
<dbReference type="EMBL" id="CAADFJ010000035">
    <property type="protein sequence ID" value="VFJ99804.1"/>
    <property type="molecule type" value="Genomic_DNA"/>
</dbReference>
<organism evidence="8">
    <name type="scientific">Candidatus Kentrum eta</name>
    <dbReference type="NCBI Taxonomy" id="2126337"/>
    <lineage>
        <taxon>Bacteria</taxon>
        <taxon>Pseudomonadati</taxon>
        <taxon>Pseudomonadota</taxon>
        <taxon>Gammaproteobacteria</taxon>
        <taxon>Candidatus Kentrum</taxon>
    </lineage>
</organism>
<dbReference type="GO" id="GO:0043527">
    <property type="term" value="C:tRNA methyltransferase complex"/>
    <property type="evidence" value="ECO:0007669"/>
    <property type="project" value="TreeGrafter"/>
</dbReference>
<dbReference type="PANTHER" id="PTHR23417:SF14">
    <property type="entry name" value="PENTACOTRIPEPTIDE-REPEAT REGION OF PRORP DOMAIN-CONTAINING PROTEIN"/>
    <property type="match status" value="1"/>
</dbReference>
<evidence type="ECO:0000256" key="4">
    <source>
        <dbReference type="ARBA" id="ARBA00022679"/>
    </source>
</evidence>
<feature type="binding site" evidence="7">
    <location>
        <begin position="209"/>
        <end position="212"/>
    </location>
    <ligand>
        <name>substrate</name>
    </ligand>
</feature>
<feature type="binding site" evidence="7">
    <location>
        <position position="136"/>
    </location>
    <ligand>
        <name>S-adenosyl-L-methionine</name>
        <dbReference type="ChEBI" id="CHEBI:59789"/>
    </ligand>
</feature>
<dbReference type="EC" id="2.1.1.33" evidence="7"/>
<evidence type="ECO:0000313" key="9">
    <source>
        <dbReference type="EMBL" id="VFJ91956.1"/>
    </source>
</evidence>
<dbReference type="InterPro" id="IPR055361">
    <property type="entry name" value="tRNA_methyltr_TrmB_bact"/>
</dbReference>
<dbReference type="CDD" id="cd02440">
    <property type="entry name" value="AdoMet_MTases"/>
    <property type="match status" value="1"/>
</dbReference>
<dbReference type="UniPathway" id="UPA00989"/>
<dbReference type="PANTHER" id="PTHR23417">
    <property type="entry name" value="3-DEOXY-D-MANNO-OCTULOSONIC-ACID TRANSFERASE/TRNA GUANINE-N 7 - -METHYLTRANSFERASE"/>
    <property type="match status" value="1"/>
</dbReference>
<keyword evidence="6 7" id="KW-0819">tRNA processing</keyword>
<keyword evidence="4 7" id="KW-0808">Transferase</keyword>
<dbReference type="InterPro" id="IPR029063">
    <property type="entry name" value="SAM-dependent_MTases_sf"/>
</dbReference>
<feature type="binding site" evidence="7">
    <location>
        <position position="140"/>
    </location>
    <ligand>
        <name>substrate</name>
    </ligand>
</feature>
<dbReference type="SUPFAM" id="SSF53335">
    <property type="entry name" value="S-adenosyl-L-methionine-dependent methyltransferases"/>
    <property type="match status" value="1"/>
</dbReference>
<evidence type="ECO:0000313" key="8">
    <source>
        <dbReference type="EMBL" id="VFJ91486.1"/>
    </source>
</evidence>
<evidence type="ECO:0000256" key="7">
    <source>
        <dbReference type="HAMAP-Rule" id="MF_01057"/>
    </source>
</evidence>
<dbReference type="Pfam" id="PF02390">
    <property type="entry name" value="Methyltransf_4"/>
    <property type="match status" value="1"/>
</dbReference>
<evidence type="ECO:0000256" key="1">
    <source>
        <dbReference type="ARBA" id="ARBA00000142"/>
    </source>
</evidence>
<name>A0A450UG00_9GAMM</name>
<feature type="binding site" evidence="7">
    <location>
        <position position="61"/>
    </location>
    <ligand>
        <name>S-adenosyl-L-methionine</name>
        <dbReference type="ChEBI" id="CHEBI:59789"/>
    </ligand>
</feature>
<dbReference type="NCBIfam" id="TIGR00091">
    <property type="entry name" value="tRNA (guanosine(46)-N7)-methyltransferase TrmB"/>
    <property type="match status" value="1"/>
</dbReference>
<comment type="function">
    <text evidence="2 7">Catalyzes the formation of N(7)-methylguanine at position 46 (m7G46) in tRNA.</text>
</comment>
<sequence length="262" mass="28793">MTLQGPAAPGRIRSFVCRPGRATRAQRRALETDWGRFGVGTGDGTLDLDAIFGRRAPRYLEIGFGMGDALLEMALANPEYDYLGIEVYEAGLGRLIHRLARGDIGNARAIRGDAVEVLEACIAPGSLDGVFLYFPDPWPKKRHHKRRLVRPDFASLVCQRLKPGGRFELATDWADYAQHMLRILAATPGLHNRAGAGGFSPRPAHRPVTKFERRGQGIGHGIWDLVFARDGPVRGAGGEIDLCRMPVREANRIMVSNAADVF</sequence>
<dbReference type="EMBL" id="CAADFG010000036">
    <property type="protein sequence ID" value="VFJ91956.1"/>
    <property type="molecule type" value="Genomic_DNA"/>
</dbReference>
<keyword evidence="5 7" id="KW-0949">S-adenosyl-L-methionine</keyword>
<evidence type="ECO:0000256" key="5">
    <source>
        <dbReference type="ARBA" id="ARBA00022691"/>
    </source>
</evidence>
<dbReference type="EMBL" id="CAADFI010000018">
    <property type="protein sequence ID" value="VFJ91486.1"/>
    <property type="molecule type" value="Genomic_DNA"/>
</dbReference>
<feature type="binding site" evidence="7">
    <location>
        <position position="86"/>
    </location>
    <ligand>
        <name>S-adenosyl-L-methionine</name>
        <dbReference type="ChEBI" id="CHEBI:59789"/>
    </ligand>
</feature>
<dbReference type="GO" id="GO:0008176">
    <property type="term" value="F:tRNA (guanine(46)-N7)-methyltransferase activity"/>
    <property type="evidence" value="ECO:0007669"/>
    <property type="project" value="UniProtKB-UniRule"/>
</dbReference>
<feature type="binding site" evidence="7">
    <location>
        <position position="172"/>
    </location>
    <ligand>
        <name>substrate</name>
    </ligand>
</feature>
<dbReference type="AlphaFoldDB" id="A0A450UG00"/>
<evidence type="ECO:0000256" key="2">
    <source>
        <dbReference type="ARBA" id="ARBA00003015"/>
    </source>
</evidence>
<dbReference type="InterPro" id="IPR003358">
    <property type="entry name" value="tRNA_(Gua-N-7)_MeTrfase_Trmb"/>
</dbReference>
<dbReference type="Gene3D" id="3.40.50.150">
    <property type="entry name" value="Vaccinia Virus protein VP39"/>
    <property type="match status" value="1"/>
</dbReference>
<accession>A0A450UG00</accession>
<reference evidence="8" key="1">
    <citation type="submission" date="2019-02" db="EMBL/GenBank/DDBJ databases">
        <authorList>
            <person name="Gruber-Vodicka R. H."/>
            <person name="Seah K. B. B."/>
        </authorList>
    </citation>
    <scope>NUCLEOTIDE SEQUENCE</scope>
    <source>
        <strain evidence="10">BECK_SA2B12</strain>
        <strain evidence="9">BECK_SA2B15</strain>
        <strain evidence="8">BECK_SA2B20</strain>
    </source>
</reference>